<dbReference type="OrthoDB" id="4032425at2759"/>
<dbReference type="Proteomes" id="UP000509704">
    <property type="component" value="Chromosome 4"/>
</dbReference>
<dbReference type="KEGG" id="zmk:HG535_0D03280"/>
<evidence type="ECO:0000313" key="1">
    <source>
        <dbReference type="EMBL" id="QLG72620.1"/>
    </source>
</evidence>
<gene>
    <name evidence="1" type="ORF">HG535_0D03280</name>
</gene>
<evidence type="ECO:0000313" key="2">
    <source>
        <dbReference type="Proteomes" id="UP000509704"/>
    </source>
</evidence>
<protein>
    <submittedName>
        <fullName evidence="1">Uncharacterized protein</fullName>
    </submittedName>
</protein>
<proteinExistence type="predicted"/>
<dbReference type="AlphaFoldDB" id="A0A7H9B1X1"/>
<reference evidence="1 2" key="1">
    <citation type="submission" date="2020-07" db="EMBL/GenBank/DDBJ databases">
        <title>The yeast mating-type switching endonuclease HO is a domesticated member of an unorthodox homing genetic element family.</title>
        <authorList>
            <person name="Coughlan A.Y."/>
            <person name="Lombardi L."/>
            <person name="Braun-Galleani S."/>
            <person name="Martos A.R."/>
            <person name="Galeote V."/>
            <person name="Bigey F."/>
            <person name="Dequin S."/>
            <person name="Byrne K.P."/>
            <person name="Wolfe K.H."/>
        </authorList>
    </citation>
    <scope>NUCLEOTIDE SEQUENCE [LARGE SCALE GENOMIC DNA]</scope>
    <source>
        <strain evidence="1 2">NRRL Y-6702</strain>
    </source>
</reference>
<dbReference type="GeneID" id="59236344"/>
<dbReference type="RefSeq" id="XP_037144348.1">
    <property type="nucleotide sequence ID" value="XM_037288453.1"/>
</dbReference>
<sequence>MDIRLFLQLPVDIRCLVYFQLDGEFTLAGPQCIEKLYAAETVQVLTGLYKRTKYQKLIHKELYHWFSQYLDIFEYSPALIDKWLEYSLWLRYDGIVLDSLRLNHVYGGELLGQIDCVELGNKLRLAYFKDSMIQLWYTYREYVRWIANIGTEMDIDYVRVNLENYTSAKLDTLLHDLKQNEMLPFINCILLEDEKEDDLSMKYHQDLDEDSPYQLTDVSVISIIKNMESMKNLIEIGVRGYHLYETLINMHGVRDNPGKTINYIVRSRIKKINLTQIPKLGLCDLTRWENLRELTLINVQEINLNMLVIPSKCQVLNVRKVNTLNWWLLLDAIEARIQENHFQKWKNDSPYGYTTLKRINNSSIDDLDKIEECKTLVFNALGSLNLIRIQDVQQIKGNKIVVPSNLYDNKRILLHGTTMRTVKEIIVV</sequence>
<accession>A0A7H9B1X1</accession>
<keyword evidence="2" id="KW-1185">Reference proteome</keyword>
<name>A0A7H9B1X1_ZYGMR</name>
<organism evidence="1 2">
    <name type="scientific">Zygotorulaspora mrakii</name>
    <name type="common">Zygosaccharomyces mrakii</name>
    <dbReference type="NCBI Taxonomy" id="42260"/>
    <lineage>
        <taxon>Eukaryota</taxon>
        <taxon>Fungi</taxon>
        <taxon>Dikarya</taxon>
        <taxon>Ascomycota</taxon>
        <taxon>Saccharomycotina</taxon>
        <taxon>Saccharomycetes</taxon>
        <taxon>Saccharomycetales</taxon>
        <taxon>Saccharomycetaceae</taxon>
        <taxon>Zygotorulaspora</taxon>
    </lineage>
</organism>
<dbReference type="EMBL" id="CP058607">
    <property type="protein sequence ID" value="QLG72620.1"/>
    <property type="molecule type" value="Genomic_DNA"/>
</dbReference>